<feature type="domain" description="Nudix hydrolase" evidence="3">
    <location>
        <begin position="27"/>
        <end position="149"/>
    </location>
</feature>
<organism evidence="4 5">
    <name type="scientific">Sphingomonas morindae</name>
    <dbReference type="NCBI Taxonomy" id="1541170"/>
    <lineage>
        <taxon>Bacteria</taxon>
        <taxon>Pseudomonadati</taxon>
        <taxon>Pseudomonadota</taxon>
        <taxon>Alphaproteobacteria</taxon>
        <taxon>Sphingomonadales</taxon>
        <taxon>Sphingomonadaceae</taxon>
        <taxon>Sphingomonas</taxon>
    </lineage>
</organism>
<dbReference type="Proteomes" id="UP001056937">
    <property type="component" value="Chromosome 1"/>
</dbReference>
<comment type="cofactor">
    <cofactor evidence="1">
        <name>Mg(2+)</name>
        <dbReference type="ChEBI" id="CHEBI:18420"/>
    </cofactor>
</comment>
<evidence type="ECO:0000256" key="1">
    <source>
        <dbReference type="ARBA" id="ARBA00001946"/>
    </source>
</evidence>
<dbReference type="EMBL" id="CP084930">
    <property type="protein sequence ID" value="USI71424.1"/>
    <property type="molecule type" value="Genomic_DNA"/>
</dbReference>
<gene>
    <name evidence="4" type="ORF">LHA26_08710</name>
</gene>
<evidence type="ECO:0000313" key="5">
    <source>
        <dbReference type="Proteomes" id="UP001056937"/>
    </source>
</evidence>
<dbReference type="RefSeq" id="WP_252165237.1">
    <property type="nucleotide sequence ID" value="NZ_CP084930.1"/>
</dbReference>
<dbReference type="InterPro" id="IPR000086">
    <property type="entry name" value="NUDIX_hydrolase_dom"/>
</dbReference>
<dbReference type="InterPro" id="IPR015797">
    <property type="entry name" value="NUDIX_hydrolase-like_dom_sf"/>
</dbReference>
<keyword evidence="5" id="KW-1185">Reference proteome</keyword>
<reference evidence="4" key="1">
    <citation type="journal article" date="2022" name="Toxins">
        <title>Genomic Analysis of Sphingopyxis sp. USTB-05 for Biodegrading Cyanobacterial Hepatotoxins.</title>
        <authorList>
            <person name="Liu C."/>
            <person name="Xu Q."/>
            <person name="Zhao Z."/>
            <person name="Zhang H."/>
            <person name="Liu X."/>
            <person name="Yin C."/>
            <person name="Liu Y."/>
            <person name="Yan H."/>
        </authorList>
    </citation>
    <scope>NUCLEOTIDE SEQUENCE</scope>
    <source>
        <strain evidence="4">NBD5</strain>
    </source>
</reference>
<dbReference type="SUPFAM" id="SSF55811">
    <property type="entry name" value="Nudix"/>
    <property type="match status" value="1"/>
</dbReference>
<evidence type="ECO:0000256" key="2">
    <source>
        <dbReference type="ARBA" id="ARBA00022801"/>
    </source>
</evidence>
<keyword evidence="2" id="KW-0378">Hydrolase</keyword>
<name>A0ABY4X3G4_9SPHN</name>
<dbReference type="Gene3D" id="3.90.79.10">
    <property type="entry name" value="Nucleoside Triphosphate Pyrophosphohydrolase"/>
    <property type="match status" value="1"/>
</dbReference>
<evidence type="ECO:0000259" key="3">
    <source>
        <dbReference type="PROSITE" id="PS51462"/>
    </source>
</evidence>
<evidence type="ECO:0000313" key="4">
    <source>
        <dbReference type="EMBL" id="USI71424.1"/>
    </source>
</evidence>
<proteinExistence type="predicted"/>
<protein>
    <submittedName>
        <fullName evidence="4">NUDIX domain-containing protein</fullName>
    </submittedName>
</protein>
<dbReference type="PROSITE" id="PS51462">
    <property type="entry name" value="NUDIX"/>
    <property type="match status" value="1"/>
</dbReference>
<dbReference type="PROSITE" id="PS00893">
    <property type="entry name" value="NUDIX_BOX"/>
    <property type="match status" value="1"/>
</dbReference>
<dbReference type="Pfam" id="PF00293">
    <property type="entry name" value="NUDIX"/>
    <property type="match status" value="1"/>
</dbReference>
<dbReference type="InterPro" id="IPR020084">
    <property type="entry name" value="NUDIX_hydrolase_CS"/>
</dbReference>
<accession>A0ABY4X3G4</accession>
<sequence>MRRLTLVRPMMRAADRLRRLWWRWRGTTVRGVVALAYTPDGALILVRQTYTPGWCLPGGGRRAREAPVAAALRELREEAGVFAHGGAQWLGTLDERLGGVPAKIDYVRVVDAQFRFRPSLEVEEARAFPPDALPPDLNPWSARFLAAAG</sequence>